<proteinExistence type="predicted"/>
<organism evidence="2">
    <name type="scientific">Oryza meridionalis</name>
    <dbReference type="NCBI Taxonomy" id="40149"/>
    <lineage>
        <taxon>Eukaryota</taxon>
        <taxon>Viridiplantae</taxon>
        <taxon>Streptophyta</taxon>
        <taxon>Embryophyta</taxon>
        <taxon>Tracheophyta</taxon>
        <taxon>Spermatophyta</taxon>
        <taxon>Magnoliopsida</taxon>
        <taxon>Liliopsida</taxon>
        <taxon>Poales</taxon>
        <taxon>Poaceae</taxon>
        <taxon>BOP clade</taxon>
        <taxon>Oryzoideae</taxon>
        <taxon>Oryzeae</taxon>
        <taxon>Oryzinae</taxon>
        <taxon>Oryza</taxon>
    </lineage>
</organism>
<dbReference type="AlphaFoldDB" id="A0A0E0F3U1"/>
<evidence type="ECO:0000313" key="2">
    <source>
        <dbReference type="EnsemblPlants" id="OMERI11G06130.1"/>
    </source>
</evidence>
<dbReference type="STRING" id="40149.A0A0E0F3U1"/>
<evidence type="ECO:0000313" key="3">
    <source>
        <dbReference type="Proteomes" id="UP000008021"/>
    </source>
</evidence>
<sequence length="207" mass="22498">MEGRYYTPPTPRPPPENTLDVFMDGDAVAIRTTITSSHYLAAQFINKIAREHHKGGGAHKWREDHEPDGKKNVTRLLCSSSVSTVGALSSNSTKLATRFHVSSRSSSPTQVSVSSALGSMAACGNWPTRSPARCRAGPAKACEGEAEEPSAHSDGHPHGEGERHYDEQMGEPTLMWEQINYTCIDAYMSSETCRRLLSDDPILAAPS</sequence>
<feature type="compositionally biased region" description="Basic and acidic residues" evidence="1">
    <location>
        <begin position="149"/>
        <end position="165"/>
    </location>
</feature>
<reference evidence="2" key="1">
    <citation type="submission" date="2015-04" db="UniProtKB">
        <authorList>
            <consortium name="EnsemblPlants"/>
        </authorList>
    </citation>
    <scope>IDENTIFICATION</scope>
</reference>
<accession>A0A0E0F3U1</accession>
<feature type="region of interest" description="Disordered" evidence="1">
    <location>
        <begin position="141"/>
        <end position="165"/>
    </location>
</feature>
<evidence type="ECO:0000256" key="1">
    <source>
        <dbReference type="SAM" id="MobiDB-lite"/>
    </source>
</evidence>
<protein>
    <submittedName>
        <fullName evidence="2">Uncharacterized protein</fullName>
    </submittedName>
</protein>
<dbReference type="Gramene" id="OMERI11G06130.1">
    <property type="protein sequence ID" value="OMERI11G06130.1"/>
    <property type="gene ID" value="OMERI11G06130"/>
</dbReference>
<keyword evidence="3" id="KW-1185">Reference proteome</keyword>
<dbReference type="Proteomes" id="UP000008021">
    <property type="component" value="Chromosome 11"/>
</dbReference>
<reference evidence="2" key="2">
    <citation type="submission" date="2018-05" db="EMBL/GenBank/DDBJ databases">
        <title>OmerRS3 (Oryza meridionalis Reference Sequence Version 3).</title>
        <authorList>
            <person name="Zhang J."/>
            <person name="Kudrna D."/>
            <person name="Lee S."/>
            <person name="Talag J."/>
            <person name="Welchert J."/>
            <person name="Wing R.A."/>
        </authorList>
    </citation>
    <scope>NUCLEOTIDE SEQUENCE [LARGE SCALE GENOMIC DNA]</scope>
    <source>
        <strain evidence="2">cv. OR44</strain>
    </source>
</reference>
<name>A0A0E0F3U1_9ORYZ</name>
<dbReference type="EnsemblPlants" id="OMERI11G06130.1">
    <property type="protein sequence ID" value="OMERI11G06130.1"/>
    <property type="gene ID" value="OMERI11G06130"/>
</dbReference>
<dbReference type="HOGENOM" id="CLU_049674_3_2_1"/>